<dbReference type="Proteomes" id="UP001348817">
    <property type="component" value="Chromosome"/>
</dbReference>
<evidence type="ECO:0000313" key="3">
    <source>
        <dbReference type="Proteomes" id="UP001348817"/>
    </source>
</evidence>
<evidence type="ECO:0000256" key="1">
    <source>
        <dbReference type="SAM" id="MobiDB-lite"/>
    </source>
</evidence>
<dbReference type="AlphaFoldDB" id="A0AAU9D942"/>
<accession>A0AAU9D942</accession>
<name>A0AAU9D942_9BACT</name>
<dbReference type="EMBL" id="AP025314">
    <property type="protein sequence ID" value="BDD11089.1"/>
    <property type="molecule type" value="Genomic_DNA"/>
</dbReference>
<dbReference type="KEGG" id="fax:FUAX_35210"/>
<feature type="region of interest" description="Disordered" evidence="1">
    <location>
        <begin position="1"/>
        <end position="36"/>
    </location>
</feature>
<proteinExistence type="predicted"/>
<organism evidence="2 3">
    <name type="scientific">Fulvitalea axinellae</name>
    <dbReference type="NCBI Taxonomy" id="1182444"/>
    <lineage>
        <taxon>Bacteria</taxon>
        <taxon>Pseudomonadati</taxon>
        <taxon>Bacteroidota</taxon>
        <taxon>Cytophagia</taxon>
        <taxon>Cytophagales</taxon>
        <taxon>Persicobacteraceae</taxon>
        <taxon>Fulvitalea</taxon>
    </lineage>
</organism>
<evidence type="ECO:0000313" key="2">
    <source>
        <dbReference type="EMBL" id="BDD11089.1"/>
    </source>
</evidence>
<feature type="region of interest" description="Disordered" evidence="1">
    <location>
        <begin position="138"/>
        <end position="164"/>
    </location>
</feature>
<gene>
    <name evidence="2" type="ORF">FUAX_35210</name>
</gene>
<protein>
    <submittedName>
        <fullName evidence="2">Uncharacterized protein</fullName>
    </submittedName>
</protein>
<sequence length="1057" mass="118870">MFTNKRDHSDKPKQNGAGKNGASRMPVSAPNEPPVQCLMTPQEFLQSTRVSFRNSGHPQLPRIERLLHDYHALLRSQNIETLTHRWKEAKREYEQWKANQKDLSPETSTMAERLLDLGYDFVEETIPPDVLMAGGVGGLEGSGDSSGEEVNTEHPHTKPPANEAARERMLMEKRATDVQDTFTPVTAYYTLAFQILYEIRMLAYRWHREHPVSFSKRESSEARLLKSVGILLDDVEQEHQTLIRDIVRSGVPVWIPEFTRYQEYFENIGVKGEQFYDVRVEDVNFLWTCLTSDELPFKINGHSPGAIIRQSAEAEGLPSPELKLAMHAMSMMAHLTRSGEGRQLLRPLVGLDFYGARTKDIERAGGATIAVSPKKPSSDKRYELSYSKMNMHPEMRGVVKAHPEDKLEGTYGDVALSYPVGLSHCDYLGEKLVKGERPGQSDWLTMYPPHLHFANALATSTSAWRGLFFPGAQFTSLGGTENPLRGEEALPRRVSSGLTVWGRNSLIPRTMSRGARGELITPGVETRLDPPKAPATLTPLERFRHAAEKITWREALMKDILSSADDQGRFSTMYSSVVMYMLSQERAAHAMAGLEEAAELMAGDEREKLAFIQKNKQAILKKYWLDLLSESREKYGDTVEEEEEEPYDPKATFTKTDKDEYLIDGELIKTEHPRTIHRIRKLQRALRTVDPEMVDKLGGSLAKTDDTFKLIGEEVQEIDEAINAETLSSSISEITGSVTSIVDTLTNGLAFIKGSVTQIKELIDTEAEHDLETIVEHGFERAKELAKSSKGVIELTRNVMSIAGKATPAVSSAVPILGIVVSAIEIARRSFILAKDIRNYLVMRRRKKWLIEQHGSDPLLDRLLSDEGELNDGVLYLVTYREDFREKLLKEKLHLKPEAIEAEHWEHAREIDLADELMDVNRDRIISECVHLTADTIRIVGNIVILTGVSAPAGLGLNIAASGIEGGMYIVRYGVQKIRDLGWGSPDETTKGRHNHRLDLIKELFFLISEYNGKSETRALIIESYIRAMGASPSELVMKKTNKERVQALYKSLKDLG</sequence>
<keyword evidence="3" id="KW-1185">Reference proteome</keyword>
<dbReference type="RefSeq" id="WP_338392606.1">
    <property type="nucleotide sequence ID" value="NZ_AP025314.1"/>
</dbReference>
<feature type="compositionally biased region" description="Basic and acidic residues" evidence="1">
    <location>
        <begin position="1"/>
        <end position="13"/>
    </location>
</feature>
<reference evidence="2 3" key="1">
    <citation type="submission" date="2021-12" db="EMBL/GenBank/DDBJ databases">
        <title>Genome sequencing of bacteria with rrn-lacking chromosome and rrn-plasmid.</title>
        <authorList>
            <person name="Anda M."/>
            <person name="Iwasaki W."/>
        </authorList>
    </citation>
    <scope>NUCLEOTIDE SEQUENCE [LARGE SCALE GENOMIC DNA]</scope>
    <source>
        <strain evidence="2 3">DSM 100852</strain>
    </source>
</reference>